<dbReference type="PROSITE" id="PS51900">
    <property type="entry name" value="CB"/>
    <property type="match status" value="1"/>
</dbReference>
<organism evidence="12 13">
    <name type="scientific">Ferrimonas sediminicola</name>
    <dbReference type="NCBI Taxonomy" id="2569538"/>
    <lineage>
        <taxon>Bacteria</taxon>
        <taxon>Pseudomonadati</taxon>
        <taxon>Pseudomonadota</taxon>
        <taxon>Gammaproteobacteria</taxon>
        <taxon>Alteromonadales</taxon>
        <taxon>Ferrimonadaceae</taxon>
        <taxon>Ferrimonas</taxon>
    </lineage>
</organism>
<dbReference type="InterPro" id="IPR002104">
    <property type="entry name" value="Integrase_catalytic"/>
</dbReference>
<feature type="domain" description="Tyr recombinase" evidence="10">
    <location>
        <begin position="101"/>
        <end position="318"/>
    </location>
</feature>
<reference evidence="12 13" key="1">
    <citation type="submission" date="2019-04" db="EMBL/GenBank/DDBJ databases">
        <authorList>
            <person name="Hwang J.C."/>
        </authorList>
    </citation>
    <scope>NUCLEOTIDE SEQUENCE [LARGE SCALE GENOMIC DNA]</scope>
    <source>
        <strain evidence="12 13">IMCC35001</strain>
    </source>
</reference>
<evidence type="ECO:0000256" key="4">
    <source>
        <dbReference type="ARBA" id="ARBA00022908"/>
    </source>
</evidence>
<dbReference type="PROSITE" id="PS51898">
    <property type="entry name" value="TYR_RECOMBINASE"/>
    <property type="match status" value="1"/>
</dbReference>
<dbReference type="GO" id="GO:0015074">
    <property type="term" value="P:DNA integration"/>
    <property type="evidence" value="ECO:0007669"/>
    <property type="project" value="UniProtKB-KW"/>
</dbReference>
<dbReference type="FunFam" id="1.10.443.10:FF:000007">
    <property type="entry name" value="Tyrosine recombinase XerC"/>
    <property type="match status" value="1"/>
</dbReference>
<dbReference type="InterPro" id="IPR010998">
    <property type="entry name" value="Integrase_recombinase_N"/>
</dbReference>
<dbReference type="InterPro" id="IPR011946">
    <property type="entry name" value="Integrase_integron-type"/>
</dbReference>
<accession>A0A4V5NXM9</accession>
<dbReference type="InterPro" id="IPR004107">
    <property type="entry name" value="Integrase_SAM-like_N"/>
</dbReference>
<dbReference type="Gene3D" id="1.10.150.130">
    <property type="match status" value="1"/>
</dbReference>
<dbReference type="InterPro" id="IPR011010">
    <property type="entry name" value="DNA_brk_join_enz"/>
</dbReference>
<proteinExistence type="inferred from homology"/>
<evidence type="ECO:0000256" key="5">
    <source>
        <dbReference type="ARBA" id="ARBA00023125"/>
    </source>
</evidence>
<evidence type="ECO:0000313" key="13">
    <source>
        <dbReference type="Proteomes" id="UP000305674"/>
    </source>
</evidence>
<evidence type="ECO:0000259" key="11">
    <source>
        <dbReference type="PROSITE" id="PS51900"/>
    </source>
</evidence>
<dbReference type="PANTHER" id="PTHR30349">
    <property type="entry name" value="PHAGE INTEGRASE-RELATED"/>
    <property type="match status" value="1"/>
</dbReference>
<evidence type="ECO:0000256" key="1">
    <source>
        <dbReference type="ARBA" id="ARBA00004496"/>
    </source>
</evidence>
<dbReference type="OrthoDB" id="9801717at2"/>
<dbReference type="EMBL" id="SWCI01000018">
    <property type="protein sequence ID" value="TKB46817.1"/>
    <property type="molecule type" value="Genomic_DNA"/>
</dbReference>
<dbReference type="InterPro" id="IPR050090">
    <property type="entry name" value="Tyrosine_recombinase_XerCD"/>
</dbReference>
<dbReference type="GO" id="GO:0005737">
    <property type="term" value="C:cytoplasm"/>
    <property type="evidence" value="ECO:0007669"/>
    <property type="project" value="UniProtKB-SubCell"/>
</dbReference>
<feature type="domain" description="Core-binding (CB)" evidence="11">
    <location>
        <begin position="1"/>
        <end position="83"/>
    </location>
</feature>
<evidence type="ECO:0000256" key="9">
    <source>
        <dbReference type="PROSITE-ProRule" id="PRU01248"/>
    </source>
</evidence>
<dbReference type="InterPro" id="IPR013762">
    <property type="entry name" value="Integrase-like_cat_sf"/>
</dbReference>
<sequence length="330" mass="37648">MSSPFLSYITEQMRARRYRENTIRTYCLWIKRFVHFCGRRHPREVGDQEVEQFLSYLANQCALAPRTQSTALNALVFLYRCILCRPLGLSLEFQQSRRQPKLPVVLTIDEVTTLLRHAPGRYRLPMQLMYGSGLRKSETYRLRVKDIDFGYAGIQVWNSKGGKHRRVTLAPELFPALKNQIDHVGRYLAEDRQNPSYQGVSLPFALAQKLPNAPFELGWQFLFPSAQLSRDPVDGALRRHHIHPSALRKAVRATAQRSGIDKQVTCHTLRHSFATHPLQRGTDIRTIQSQLGHSDLRTTQIYTHVLQMGADGVQSPLSQLGLDKGGVGNH</sequence>
<evidence type="ECO:0000313" key="12">
    <source>
        <dbReference type="EMBL" id="TKB46817.1"/>
    </source>
</evidence>
<keyword evidence="4" id="KW-0229">DNA integration</keyword>
<dbReference type="PANTHER" id="PTHR30349:SF64">
    <property type="entry name" value="PROPHAGE INTEGRASE INTD-RELATED"/>
    <property type="match status" value="1"/>
</dbReference>
<dbReference type="GO" id="GO:0003677">
    <property type="term" value="F:DNA binding"/>
    <property type="evidence" value="ECO:0007669"/>
    <property type="project" value="UniProtKB-UniRule"/>
</dbReference>
<comment type="function">
    <text evidence="7">Site-specific tyrosine recombinase, which acts by catalyzing the cutting and rejoining of the recombining DNA molecules. The XerC-XerD complex is essential to convert dimers of the bacterial chromosome into monomers to permit their segregation at cell division. It also contributes to the segregational stability of plasmids.</text>
</comment>
<evidence type="ECO:0000259" key="10">
    <source>
        <dbReference type="PROSITE" id="PS51898"/>
    </source>
</evidence>
<evidence type="ECO:0000256" key="8">
    <source>
        <dbReference type="ARBA" id="ARBA00038613"/>
    </source>
</evidence>
<evidence type="ECO:0000256" key="6">
    <source>
        <dbReference type="ARBA" id="ARBA00023172"/>
    </source>
</evidence>
<keyword evidence="3" id="KW-0963">Cytoplasm</keyword>
<evidence type="ECO:0000256" key="3">
    <source>
        <dbReference type="ARBA" id="ARBA00022490"/>
    </source>
</evidence>
<dbReference type="Proteomes" id="UP000305674">
    <property type="component" value="Unassembled WGS sequence"/>
</dbReference>
<protein>
    <submittedName>
        <fullName evidence="12">Integron integrase</fullName>
    </submittedName>
</protein>
<dbReference type="Gene3D" id="1.10.443.10">
    <property type="entry name" value="Intergrase catalytic core"/>
    <property type="match status" value="1"/>
</dbReference>
<gene>
    <name evidence="12" type="ORF">FCL40_17340</name>
</gene>
<comment type="caution">
    <text evidence="12">The sequence shown here is derived from an EMBL/GenBank/DDBJ whole genome shotgun (WGS) entry which is preliminary data.</text>
</comment>
<comment type="subunit">
    <text evidence="8">Forms a cyclic heterotetrameric complex composed of two molecules of XerC and two molecules of XerD.</text>
</comment>
<keyword evidence="6" id="KW-0233">DNA recombination</keyword>
<keyword evidence="5 9" id="KW-0238">DNA-binding</keyword>
<dbReference type="InterPro" id="IPR044068">
    <property type="entry name" value="CB"/>
</dbReference>
<dbReference type="GO" id="GO:0006310">
    <property type="term" value="P:DNA recombination"/>
    <property type="evidence" value="ECO:0007669"/>
    <property type="project" value="UniProtKB-KW"/>
</dbReference>
<dbReference type="AlphaFoldDB" id="A0A4V5NXM9"/>
<dbReference type="Pfam" id="PF00589">
    <property type="entry name" value="Phage_integrase"/>
    <property type="match status" value="1"/>
</dbReference>
<dbReference type="Pfam" id="PF13495">
    <property type="entry name" value="Phage_int_SAM_4"/>
    <property type="match status" value="1"/>
</dbReference>
<comment type="similarity">
    <text evidence="2">Belongs to the 'phage' integrase family.</text>
</comment>
<dbReference type="NCBIfam" id="TIGR02249">
    <property type="entry name" value="integrase_gron"/>
    <property type="match status" value="1"/>
</dbReference>
<name>A0A4V5NXM9_9GAMM</name>
<comment type="subcellular location">
    <subcellularLocation>
        <location evidence="1">Cytoplasm</location>
    </subcellularLocation>
</comment>
<evidence type="ECO:0000256" key="2">
    <source>
        <dbReference type="ARBA" id="ARBA00008857"/>
    </source>
</evidence>
<dbReference type="RefSeq" id="WP_136854550.1">
    <property type="nucleotide sequence ID" value="NZ_SWCI01000018.1"/>
</dbReference>
<keyword evidence="13" id="KW-1185">Reference proteome</keyword>
<evidence type="ECO:0000256" key="7">
    <source>
        <dbReference type="ARBA" id="ARBA00037721"/>
    </source>
</evidence>
<dbReference type="SUPFAM" id="SSF56349">
    <property type="entry name" value="DNA breaking-rejoining enzymes"/>
    <property type="match status" value="1"/>
</dbReference>